<comment type="caution">
    <text evidence="1">The sequence shown here is derived from an EMBL/GenBank/DDBJ whole genome shotgun (WGS) entry which is preliminary data.</text>
</comment>
<organism evidence="1 2">
    <name type="scientific">Caldalkalibacillus uzonensis</name>
    <dbReference type="NCBI Taxonomy" id="353224"/>
    <lineage>
        <taxon>Bacteria</taxon>
        <taxon>Bacillati</taxon>
        <taxon>Bacillota</taxon>
        <taxon>Bacilli</taxon>
        <taxon>Bacillales</taxon>
        <taxon>Bacillaceae</taxon>
        <taxon>Caldalkalibacillus</taxon>
    </lineage>
</organism>
<sequence>MGCPMGLKGKSGENPARSRHCIWGETRHETTGCITWEGRWESMSHKSGDLPLLDWSASYADRRVDGECGLGSVTGDVGGPMRVF</sequence>
<accession>A0ABU0CPQ1</accession>
<keyword evidence="2" id="KW-1185">Reference proteome</keyword>
<proteinExistence type="predicted"/>
<evidence type="ECO:0000313" key="2">
    <source>
        <dbReference type="Proteomes" id="UP001232445"/>
    </source>
</evidence>
<protein>
    <submittedName>
        <fullName evidence="1">Hemolysin</fullName>
    </submittedName>
</protein>
<name>A0ABU0CPQ1_9BACI</name>
<gene>
    <name evidence="1" type="ORF">J2S00_001179</name>
</gene>
<dbReference type="EMBL" id="JAUSUQ010000003">
    <property type="protein sequence ID" value="MDQ0338395.1"/>
    <property type="molecule type" value="Genomic_DNA"/>
</dbReference>
<evidence type="ECO:0000313" key="1">
    <source>
        <dbReference type="EMBL" id="MDQ0338395.1"/>
    </source>
</evidence>
<dbReference type="Proteomes" id="UP001232445">
    <property type="component" value="Unassembled WGS sequence"/>
</dbReference>
<reference evidence="1 2" key="1">
    <citation type="submission" date="2023-07" db="EMBL/GenBank/DDBJ databases">
        <title>Genomic Encyclopedia of Type Strains, Phase IV (KMG-IV): sequencing the most valuable type-strain genomes for metagenomic binning, comparative biology and taxonomic classification.</title>
        <authorList>
            <person name="Goeker M."/>
        </authorList>
    </citation>
    <scope>NUCLEOTIDE SEQUENCE [LARGE SCALE GENOMIC DNA]</scope>
    <source>
        <strain evidence="1 2">DSM 17740</strain>
    </source>
</reference>